<gene>
    <name evidence="1" type="primary">dapF</name>
    <name evidence="1" type="ORF">A357_0209</name>
</gene>
<dbReference type="RefSeq" id="WP_014887704.1">
    <property type="nucleotide sequence ID" value="NC_018418.1"/>
</dbReference>
<dbReference type="KEGG" id="crv:A357_0209"/>
<protein>
    <submittedName>
        <fullName evidence="1">Diaminopimelate epimerase</fullName>
    </submittedName>
</protein>
<dbReference type="GO" id="GO:0009089">
    <property type="term" value="P:lysine biosynthetic process via diaminopimelate"/>
    <property type="evidence" value="ECO:0007669"/>
    <property type="project" value="InterPro"/>
</dbReference>
<dbReference type="OrthoDB" id="9805408at2"/>
<evidence type="ECO:0000313" key="2">
    <source>
        <dbReference type="Proteomes" id="UP000003935"/>
    </source>
</evidence>
<dbReference type="PANTHER" id="PTHR31689">
    <property type="entry name" value="DIAMINOPIMELATE EPIMERASE, CHLOROPLASTIC"/>
    <property type="match status" value="1"/>
</dbReference>
<dbReference type="SUPFAM" id="SSF54506">
    <property type="entry name" value="Diaminopimelate epimerase-like"/>
    <property type="match status" value="2"/>
</dbReference>
<dbReference type="Gene3D" id="3.10.310.10">
    <property type="entry name" value="Diaminopimelate Epimerase, Chain A, domain 1"/>
    <property type="match status" value="2"/>
</dbReference>
<dbReference type="Proteomes" id="UP000003935">
    <property type="component" value="Chromosome"/>
</dbReference>
<accession>J3TWQ5</accession>
<organism evidence="1 2">
    <name type="scientific">Candidatus Carsonella ruddii PC isolate NHV</name>
    <dbReference type="NCBI Taxonomy" id="1202540"/>
    <lineage>
        <taxon>Bacteria</taxon>
        <taxon>Pseudomonadati</taxon>
        <taxon>Pseudomonadota</taxon>
        <taxon>Gammaproteobacteria</taxon>
        <taxon>Oceanospirillales</taxon>
        <taxon>Halomonadaceae</taxon>
        <taxon>Zymobacter group</taxon>
        <taxon>Candidatus Carsonella</taxon>
    </lineage>
</organism>
<dbReference type="GO" id="GO:0008837">
    <property type="term" value="F:diaminopimelate epimerase activity"/>
    <property type="evidence" value="ECO:0007669"/>
    <property type="project" value="InterPro"/>
</dbReference>
<proteinExistence type="predicted"/>
<reference evidence="1 2" key="1">
    <citation type="journal article" date="2012" name="Mol. Biol. Evol.">
        <title>Genome reduction and co-evolution between the primary and secondary bacterial symbionts of psyllids.</title>
        <authorList>
            <person name="Sloan D.B."/>
            <person name="Moran N.A."/>
        </authorList>
    </citation>
    <scope>NUCLEOTIDE SEQUENCE [LARGE SCALE GENOMIC DNA]</scope>
    <source>
        <strain evidence="1 2">PC</strain>
    </source>
</reference>
<dbReference type="PANTHER" id="PTHR31689:SF2">
    <property type="entry name" value="DIAMINOPIMELATE EPIMERASE"/>
    <property type="match status" value="1"/>
</dbReference>
<sequence>MFKFLKLHTCGNDFLIFLKNIDINLLSKFINKKSGISCDQVLIIKKIFYNKNIIKINILNNDLSKANNCGNGIRSLSWFFLKKKKINNIIKFPMKNNFIFSYKITKKNIISLFEKPIFNKKVIIRIENYFLKSCFIELNNLHLVTIVKNIKSFYLIFFYNKINFFFNKILNIEFIQIIKKTELFIRIFEKGVGETFSCGTGIISSCYYINNIFNINNIINVYSLGGINKISFFNKFIILINKINFCCFGYL</sequence>
<dbReference type="PATRIC" id="fig|1202540.3.peg.176"/>
<dbReference type="GO" id="GO:0005829">
    <property type="term" value="C:cytosol"/>
    <property type="evidence" value="ECO:0007669"/>
    <property type="project" value="TreeGrafter"/>
</dbReference>
<evidence type="ECO:0000313" key="1">
    <source>
        <dbReference type="EMBL" id="AFP84405.1"/>
    </source>
</evidence>
<name>J3TWQ5_CARRU</name>
<dbReference type="HOGENOM" id="CLU_053306_1_1_6"/>
<dbReference type="EMBL" id="CP003545">
    <property type="protein sequence ID" value="AFP84405.1"/>
    <property type="molecule type" value="Genomic_DNA"/>
</dbReference>
<dbReference type="InterPro" id="IPR001653">
    <property type="entry name" value="DAP_epimerase_DapF"/>
</dbReference>
<dbReference type="AlphaFoldDB" id="J3TWQ5"/>
<dbReference type="STRING" id="1202540.A357_0209"/>